<dbReference type="AlphaFoldDB" id="A0AAV9VWU9"/>
<comment type="caution">
    <text evidence="3">The sequence shown here is derived from an EMBL/GenBank/DDBJ whole genome shotgun (WGS) entry which is preliminary data.</text>
</comment>
<feature type="compositionally biased region" description="Low complexity" evidence="1">
    <location>
        <begin position="396"/>
        <end position="424"/>
    </location>
</feature>
<evidence type="ECO:0000256" key="2">
    <source>
        <dbReference type="SAM" id="SignalP"/>
    </source>
</evidence>
<sequence>MAPRSLLLPLALLALLESRMVLATTTITMQPNDTHPAFILAHCDSDCDINYNVVEVSWESTVSTITAYGDANSVAWTKSMYSQYFAQFSPELVVETTVATDWRNEDFTATCCDDGWYIQSGVTAHYETETLDECEPTEAVFTGRRVGTVRSAFPTDLPFLEHDCEVSTTVTKTILTQITFITAGANPPTGTADGQKTWWDEGSDEVTILLPPTPTPFFTISKCPFVGASSCSWSVGTMNLRWDQSTITITGDASELSSLESELATSIEGNLDWVNATAGWADNFAESATCCSESIWLDRIVTINYGGWCPTTVLTGYNTILPLSIAYRFVNGTEANCNINIGGGIASTKTAIYIEKVTADTGPGSTTTPPATKEPDTVPTSTTSDVTKETDVIDSTSQTTPTTTSRTTLTTTSRTTPRTTPHTTAPQRSTTTSSRQAQLVESPQSQSSRPAQSPNSPPVSSQGPRETTTPNNQPVDSPTQAPNDPPNTQPNNQPSNPSQEPPVPSNNPPPNESPNTPAFPGTPAPEPSISTIFTSIPVVITTTDGSGSQTIITTFTTTPISTAINVITTDDEGNTVTTRVTFSNPSSTEVPDDGSTTEGPPVPESRTPLSPGSGVTSRTIILTLTSRVGSSIIVETKTSIVVEPTSGSGTTSLTGEEPGTETETGTGTPEITGPASSALSSKSLSLRFAVAVAFLVSILRLF</sequence>
<keyword evidence="2" id="KW-0732">Signal</keyword>
<dbReference type="EMBL" id="JAVHJL010000009">
    <property type="protein sequence ID" value="KAK6497929.1"/>
    <property type="molecule type" value="Genomic_DNA"/>
</dbReference>
<evidence type="ECO:0000313" key="3">
    <source>
        <dbReference type="EMBL" id="KAK6497929.1"/>
    </source>
</evidence>
<feature type="region of interest" description="Disordered" evidence="1">
    <location>
        <begin position="359"/>
        <end position="529"/>
    </location>
</feature>
<dbReference type="Proteomes" id="UP001370758">
    <property type="component" value="Unassembled WGS sequence"/>
</dbReference>
<evidence type="ECO:0000313" key="4">
    <source>
        <dbReference type="Proteomes" id="UP001370758"/>
    </source>
</evidence>
<feature type="chain" id="PRO_5043384650" evidence="2">
    <location>
        <begin position="24"/>
        <end position="702"/>
    </location>
</feature>
<evidence type="ECO:0000256" key="1">
    <source>
        <dbReference type="SAM" id="MobiDB-lite"/>
    </source>
</evidence>
<reference evidence="3 4" key="1">
    <citation type="submission" date="2023-08" db="EMBL/GenBank/DDBJ databases">
        <authorList>
            <person name="Palmer J.M."/>
        </authorList>
    </citation>
    <scope>NUCLEOTIDE SEQUENCE [LARGE SCALE GENOMIC DNA]</scope>
    <source>
        <strain evidence="3 4">TWF481</strain>
    </source>
</reference>
<name>A0AAV9VWU9_9PEZI</name>
<protein>
    <submittedName>
        <fullName evidence="3">Uncharacterized protein</fullName>
    </submittedName>
</protein>
<feature type="compositionally biased region" description="Pro residues" evidence="1">
    <location>
        <begin position="499"/>
        <end position="512"/>
    </location>
</feature>
<feature type="signal peptide" evidence="2">
    <location>
        <begin position="1"/>
        <end position="23"/>
    </location>
</feature>
<feature type="region of interest" description="Disordered" evidence="1">
    <location>
        <begin position="579"/>
        <end position="615"/>
    </location>
</feature>
<accession>A0AAV9VWU9</accession>
<gene>
    <name evidence="3" type="ORF">TWF481_012323</name>
</gene>
<feature type="region of interest" description="Disordered" evidence="1">
    <location>
        <begin position="643"/>
        <end position="674"/>
    </location>
</feature>
<feature type="compositionally biased region" description="Polar residues" evidence="1">
    <location>
        <begin position="579"/>
        <end position="598"/>
    </location>
</feature>
<feature type="compositionally biased region" description="Polar residues" evidence="1">
    <location>
        <begin position="459"/>
        <end position="477"/>
    </location>
</feature>
<organism evidence="3 4">
    <name type="scientific">Arthrobotrys musiformis</name>
    <dbReference type="NCBI Taxonomy" id="47236"/>
    <lineage>
        <taxon>Eukaryota</taxon>
        <taxon>Fungi</taxon>
        <taxon>Dikarya</taxon>
        <taxon>Ascomycota</taxon>
        <taxon>Pezizomycotina</taxon>
        <taxon>Orbiliomycetes</taxon>
        <taxon>Orbiliales</taxon>
        <taxon>Orbiliaceae</taxon>
        <taxon>Arthrobotrys</taxon>
    </lineage>
</organism>
<feature type="compositionally biased region" description="Low complexity" evidence="1">
    <location>
        <begin position="489"/>
        <end position="498"/>
    </location>
</feature>
<feature type="compositionally biased region" description="Low complexity" evidence="1">
    <location>
        <begin position="359"/>
        <end position="385"/>
    </location>
</feature>
<feature type="compositionally biased region" description="Polar residues" evidence="1">
    <location>
        <begin position="425"/>
        <end position="441"/>
    </location>
</feature>
<proteinExistence type="predicted"/>
<feature type="compositionally biased region" description="Low complexity" evidence="1">
    <location>
        <begin position="442"/>
        <end position="454"/>
    </location>
</feature>
<keyword evidence="4" id="KW-1185">Reference proteome</keyword>